<name>A0A9D2SC12_9FIRM</name>
<dbReference type="CDD" id="cd05403">
    <property type="entry name" value="NT_KNTase_like"/>
    <property type="match status" value="1"/>
</dbReference>
<accession>A0A9D2SC12</accession>
<evidence type="ECO:0000259" key="1">
    <source>
        <dbReference type="Pfam" id="PF01909"/>
    </source>
</evidence>
<organism evidence="2 3">
    <name type="scientific">Candidatus Eisenbergiella merdigallinarum</name>
    <dbReference type="NCBI Taxonomy" id="2838552"/>
    <lineage>
        <taxon>Bacteria</taxon>
        <taxon>Bacillati</taxon>
        <taxon>Bacillota</taxon>
        <taxon>Clostridia</taxon>
        <taxon>Lachnospirales</taxon>
        <taxon>Lachnospiraceae</taxon>
        <taxon>Eisenbergiella</taxon>
    </lineage>
</organism>
<dbReference type="Proteomes" id="UP000886883">
    <property type="component" value="Unassembled WGS sequence"/>
</dbReference>
<comment type="caution">
    <text evidence="2">The sequence shown here is derived from an EMBL/GenBank/DDBJ whole genome shotgun (WGS) entry which is preliminary data.</text>
</comment>
<dbReference type="InterPro" id="IPR002934">
    <property type="entry name" value="Polymerase_NTP_transf_dom"/>
</dbReference>
<sequence>MDKIRDEKLKSILQEMSELLHQVYGNRLKAVILYGSVARGTQEKDSDVDIMVLVDATDTELKKYDERLSDVSTEMALKYFMVFSIIDVRYQEYMDWREVSPFYKNVDKEGIVLYAA</sequence>
<evidence type="ECO:0000313" key="2">
    <source>
        <dbReference type="EMBL" id="HJB90485.1"/>
    </source>
</evidence>
<dbReference type="EMBL" id="DWXE01000010">
    <property type="protein sequence ID" value="HJB90485.1"/>
    <property type="molecule type" value="Genomic_DNA"/>
</dbReference>
<protein>
    <submittedName>
        <fullName evidence="2">Nucleotidyltransferase domain-containing protein</fullName>
    </submittedName>
</protein>
<gene>
    <name evidence="2" type="ORF">H9763_03340</name>
</gene>
<dbReference type="AlphaFoldDB" id="A0A9D2SC12"/>
<dbReference type="Gene3D" id="3.30.460.10">
    <property type="entry name" value="Beta Polymerase, domain 2"/>
    <property type="match status" value="1"/>
</dbReference>
<dbReference type="GO" id="GO:0016779">
    <property type="term" value="F:nucleotidyltransferase activity"/>
    <property type="evidence" value="ECO:0007669"/>
    <property type="project" value="InterPro"/>
</dbReference>
<dbReference type="InterPro" id="IPR043519">
    <property type="entry name" value="NT_sf"/>
</dbReference>
<dbReference type="PANTHER" id="PTHR33933:SF1">
    <property type="entry name" value="PROTEIN ADENYLYLTRANSFERASE MNTA-RELATED"/>
    <property type="match status" value="1"/>
</dbReference>
<dbReference type="PANTHER" id="PTHR33933">
    <property type="entry name" value="NUCLEOTIDYLTRANSFERASE"/>
    <property type="match status" value="1"/>
</dbReference>
<dbReference type="SUPFAM" id="SSF81301">
    <property type="entry name" value="Nucleotidyltransferase"/>
    <property type="match status" value="1"/>
</dbReference>
<evidence type="ECO:0000313" key="3">
    <source>
        <dbReference type="Proteomes" id="UP000886883"/>
    </source>
</evidence>
<dbReference type="InterPro" id="IPR052548">
    <property type="entry name" value="Type_VII_TA_antitoxin"/>
</dbReference>
<reference evidence="2" key="1">
    <citation type="journal article" date="2021" name="PeerJ">
        <title>Extensive microbial diversity within the chicken gut microbiome revealed by metagenomics and culture.</title>
        <authorList>
            <person name="Gilroy R."/>
            <person name="Ravi A."/>
            <person name="Getino M."/>
            <person name="Pursley I."/>
            <person name="Horton D.L."/>
            <person name="Alikhan N.F."/>
            <person name="Baker D."/>
            <person name="Gharbi K."/>
            <person name="Hall N."/>
            <person name="Watson M."/>
            <person name="Adriaenssens E.M."/>
            <person name="Foster-Nyarko E."/>
            <person name="Jarju S."/>
            <person name="Secka A."/>
            <person name="Antonio M."/>
            <person name="Oren A."/>
            <person name="Chaudhuri R.R."/>
            <person name="La Ragione R."/>
            <person name="Hildebrand F."/>
            <person name="Pallen M.J."/>
        </authorList>
    </citation>
    <scope>NUCLEOTIDE SEQUENCE</scope>
    <source>
        <strain evidence="2">USAMLcec3-2134</strain>
    </source>
</reference>
<feature type="domain" description="Polymerase nucleotidyl transferase" evidence="1">
    <location>
        <begin position="12"/>
        <end position="70"/>
    </location>
</feature>
<proteinExistence type="predicted"/>
<reference evidence="2" key="2">
    <citation type="submission" date="2021-04" db="EMBL/GenBank/DDBJ databases">
        <authorList>
            <person name="Gilroy R."/>
        </authorList>
    </citation>
    <scope>NUCLEOTIDE SEQUENCE</scope>
    <source>
        <strain evidence="2">USAMLcec3-2134</strain>
    </source>
</reference>
<dbReference type="Pfam" id="PF01909">
    <property type="entry name" value="NTP_transf_2"/>
    <property type="match status" value="1"/>
</dbReference>